<evidence type="ECO:0000256" key="1">
    <source>
        <dbReference type="ARBA" id="ARBA00004651"/>
    </source>
</evidence>
<feature type="transmembrane region" description="Helical" evidence="10">
    <location>
        <begin position="6"/>
        <end position="27"/>
    </location>
</feature>
<evidence type="ECO:0000256" key="6">
    <source>
        <dbReference type="ARBA" id="ARBA00022989"/>
    </source>
</evidence>
<dbReference type="PIRSF" id="PIRSF016636">
    <property type="entry name" value="AlgI_DltB"/>
    <property type="match status" value="1"/>
</dbReference>
<gene>
    <name evidence="11" type="ORF">EHS15_08125</name>
</gene>
<evidence type="ECO:0000256" key="5">
    <source>
        <dbReference type="ARBA" id="ARBA00022692"/>
    </source>
</evidence>
<dbReference type="InterPro" id="IPR024194">
    <property type="entry name" value="Ac/AlaTfrase_AlgI/DltB"/>
</dbReference>
<keyword evidence="8 9" id="KW-0012">Acyltransferase</keyword>
<keyword evidence="6 10" id="KW-1133">Transmembrane helix</keyword>
<keyword evidence="12" id="KW-1185">Reference proteome</keyword>
<dbReference type="PANTHER" id="PTHR13285:SF23">
    <property type="entry name" value="TEICHOIC ACID D-ALANYLTRANSFERASE"/>
    <property type="match status" value="1"/>
</dbReference>
<comment type="subcellular location">
    <subcellularLocation>
        <location evidence="1">Cell membrane</location>
        <topology evidence="1">Multi-pass membrane protein</topology>
    </subcellularLocation>
</comment>
<organism evidence="11 12">
    <name type="scientific">Leptospira idonii</name>
    <dbReference type="NCBI Taxonomy" id="1193500"/>
    <lineage>
        <taxon>Bacteria</taxon>
        <taxon>Pseudomonadati</taxon>
        <taxon>Spirochaetota</taxon>
        <taxon>Spirochaetia</taxon>
        <taxon>Leptospirales</taxon>
        <taxon>Leptospiraceae</taxon>
        <taxon>Leptospira</taxon>
    </lineage>
</organism>
<proteinExistence type="inferred from homology"/>
<dbReference type="Proteomes" id="UP000298058">
    <property type="component" value="Unassembled WGS sequence"/>
</dbReference>
<evidence type="ECO:0000256" key="4">
    <source>
        <dbReference type="ARBA" id="ARBA00022679"/>
    </source>
</evidence>
<dbReference type="Pfam" id="PF03062">
    <property type="entry name" value="MBOAT"/>
    <property type="match status" value="1"/>
</dbReference>
<accession>A0A4R9M197</accession>
<keyword evidence="5 10" id="KW-0812">Transmembrane</keyword>
<feature type="transmembrane region" description="Helical" evidence="10">
    <location>
        <begin position="384"/>
        <end position="405"/>
    </location>
</feature>
<dbReference type="GO" id="GO:0005886">
    <property type="term" value="C:plasma membrane"/>
    <property type="evidence" value="ECO:0007669"/>
    <property type="project" value="UniProtKB-SubCell"/>
</dbReference>
<feature type="transmembrane region" description="Helical" evidence="10">
    <location>
        <begin position="323"/>
        <end position="340"/>
    </location>
</feature>
<protein>
    <submittedName>
        <fullName evidence="11">MBOAT family protein</fullName>
    </submittedName>
</protein>
<reference evidence="11" key="1">
    <citation type="journal article" date="2019" name="PLoS Negl. Trop. Dis.">
        <title>Revisiting the worldwide diversity of Leptospira species in the environment.</title>
        <authorList>
            <person name="Vincent A.T."/>
            <person name="Schiettekatte O."/>
            <person name="Bourhy P."/>
            <person name="Veyrier F.J."/>
            <person name="Picardeau M."/>
        </authorList>
    </citation>
    <scope>NUCLEOTIDE SEQUENCE [LARGE SCALE GENOMIC DNA]</scope>
    <source>
        <strain evidence="11">201300427</strain>
    </source>
</reference>
<dbReference type="GO" id="GO:0042121">
    <property type="term" value="P:alginic acid biosynthetic process"/>
    <property type="evidence" value="ECO:0007669"/>
    <property type="project" value="InterPro"/>
</dbReference>
<dbReference type="EMBL" id="RQHW01000028">
    <property type="protein sequence ID" value="TGN19731.1"/>
    <property type="molecule type" value="Genomic_DNA"/>
</dbReference>
<dbReference type="PIRSF" id="PIRSF500217">
    <property type="entry name" value="AlgI"/>
    <property type="match status" value="1"/>
</dbReference>
<evidence type="ECO:0000313" key="12">
    <source>
        <dbReference type="Proteomes" id="UP000298058"/>
    </source>
</evidence>
<feature type="transmembrane region" description="Helical" evidence="10">
    <location>
        <begin position="39"/>
        <end position="57"/>
    </location>
</feature>
<dbReference type="PANTHER" id="PTHR13285">
    <property type="entry name" value="ACYLTRANSFERASE"/>
    <property type="match status" value="1"/>
</dbReference>
<dbReference type="AlphaFoldDB" id="A0A4R9M197"/>
<comment type="similarity">
    <text evidence="2 9">Belongs to the membrane-bound acyltransferase family.</text>
</comment>
<dbReference type="GO" id="GO:0016746">
    <property type="term" value="F:acyltransferase activity"/>
    <property type="evidence" value="ECO:0007669"/>
    <property type="project" value="UniProtKB-KW"/>
</dbReference>
<evidence type="ECO:0000256" key="2">
    <source>
        <dbReference type="ARBA" id="ARBA00010323"/>
    </source>
</evidence>
<feature type="transmembrane region" description="Helical" evidence="10">
    <location>
        <begin position="433"/>
        <end position="455"/>
    </location>
</feature>
<feature type="transmembrane region" description="Helical" evidence="10">
    <location>
        <begin position="346"/>
        <end position="363"/>
    </location>
</feature>
<feature type="transmembrane region" description="Helical" evidence="10">
    <location>
        <begin position="133"/>
        <end position="155"/>
    </location>
</feature>
<dbReference type="OrthoDB" id="9805788at2"/>
<evidence type="ECO:0000256" key="7">
    <source>
        <dbReference type="ARBA" id="ARBA00023136"/>
    </source>
</evidence>
<evidence type="ECO:0000256" key="9">
    <source>
        <dbReference type="PIRNR" id="PIRNR016636"/>
    </source>
</evidence>
<dbReference type="InterPro" id="IPR004299">
    <property type="entry name" value="MBOAT_fam"/>
</dbReference>
<feature type="transmembrane region" description="Helical" evidence="10">
    <location>
        <begin position="94"/>
        <end position="113"/>
    </location>
</feature>
<dbReference type="InterPro" id="IPR051085">
    <property type="entry name" value="MB_O-acyltransferase"/>
</dbReference>
<evidence type="ECO:0000256" key="3">
    <source>
        <dbReference type="ARBA" id="ARBA00022475"/>
    </source>
</evidence>
<feature type="transmembrane region" description="Helical" evidence="10">
    <location>
        <begin position="476"/>
        <end position="494"/>
    </location>
</feature>
<comment type="caution">
    <text evidence="11">The sequence shown here is derived from an EMBL/GenBank/DDBJ whole genome shotgun (WGS) entry which is preliminary data.</text>
</comment>
<keyword evidence="3 9" id="KW-1003">Cell membrane</keyword>
<evidence type="ECO:0000313" key="11">
    <source>
        <dbReference type="EMBL" id="TGN19731.1"/>
    </source>
</evidence>
<evidence type="ECO:0000256" key="8">
    <source>
        <dbReference type="ARBA" id="ARBA00023315"/>
    </source>
</evidence>
<dbReference type="InterPro" id="IPR028362">
    <property type="entry name" value="AlgI"/>
</dbReference>
<keyword evidence="7 9" id="KW-0472">Membrane</keyword>
<evidence type="ECO:0000256" key="10">
    <source>
        <dbReference type="SAM" id="Phobius"/>
    </source>
</evidence>
<sequence length="504" mass="58057">MIFSSSIFVQFYLLAFFSFWLVRLLGVNLGNKWPKFDSSAIEFLIVFLIIFSLFFYGFSSTSFVFLLLWISIFDFISGKLIFSLKSLAWKRFLLILSLCNGLGILGFFKYYGFFAQNYAFFINQLGFNSYLPILEMILPVGISFYTFQSLSYVIDIYRGEILPEEKYIHYLLFLSFFPQLVAGPVVTAREFLPQLQSLRRFSEIPFAFALFLILIGAFKKAVLADHLAVPSDFAFANVQNLDPSFLWWGMFSYAGQIYCDFSGYTDIAQGTALMLGFRLPENFRMPYLSLGFSEFWTRWHISLSSWLRSYLYIPLGGNRKGNVRTLVNLMIVMLLGGLWHGANWNFVFWGGGHGLLLILERGFRNLKGFLEDRNICISGRYATGFLKILGIAFTFLAVCFLWIFFRSPDFHVSLCYLQGLFLKNGDISLPHTWFLSSSWCFFAIVVGHVFGTKFFTDNSRLEGIFSNWEQSTWRTVLLGALFSLALVAIVVMSAQSRPFVYFVF</sequence>
<name>A0A4R9M197_9LEPT</name>
<feature type="transmembrane region" description="Helical" evidence="10">
    <location>
        <begin position="167"/>
        <end position="186"/>
    </location>
</feature>
<keyword evidence="4 9" id="KW-0808">Transferase</keyword>
<feature type="transmembrane region" description="Helical" evidence="10">
    <location>
        <begin position="198"/>
        <end position="218"/>
    </location>
</feature>